<dbReference type="PANTHER" id="PTHR12472">
    <property type="entry name" value="RAB3-GAP REGULATORY DOMAIN"/>
    <property type="match status" value="1"/>
</dbReference>
<feature type="region of interest" description="Disordered" evidence="5">
    <location>
        <begin position="28"/>
        <end position="54"/>
    </location>
</feature>
<evidence type="ECO:0000313" key="9">
    <source>
        <dbReference type="RefSeq" id="XP_032803685.1"/>
    </source>
</evidence>
<dbReference type="PANTHER" id="PTHR12472:SF0">
    <property type="entry name" value="RAB3 GTPASE-ACTIVATING PROTEIN NON-CATALYTIC SUBUNIT"/>
    <property type="match status" value="1"/>
</dbReference>
<dbReference type="GO" id="GO:0005096">
    <property type="term" value="F:GTPase activator activity"/>
    <property type="evidence" value="ECO:0007669"/>
    <property type="project" value="UniProtKB-KW"/>
</dbReference>
<feature type="compositionally biased region" description="Basic and acidic residues" evidence="5">
    <location>
        <begin position="28"/>
        <end position="44"/>
    </location>
</feature>
<feature type="region of interest" description="Disordered" evidence="5">
    <location>
        <begin position="973"/>
        <end position="1017"/>
    </location>
</feature>
<evidence type="ECO:0000256" key="2">
    <source>
        <dbReference type="ARBA" id="ARBA00008153"/>
    </source>
</evidence>
<dbReference type="RefSeq" id="XP_032803685.1">
    <property type="nucleotide sequence ID" value="XM_032947794.1"/>
</dbReference>
<evidence type="ECO:0000313" key="8">
    <source>
        <dbReference type="Proteomes" id="UP001318040"/>
    </source>
</evidence>
<gene>
    <name evidence="9" type="primary">RAB3GAP2</name>
</gene>
<dbReference type="Pfam" id="PF14655">
    <property type="entry name" value="RAB3GAP2_N"/>
    <property type="match status" value="1"/>
</dbReference>
<evidence type="ECO:0000259" key="6">
    <source>
        <dbReference type="Pfam" id="PF14655"/>
    </source>
</evidence>
<organism evidence="8 9">
    <name type="scientific">Petromyzon marinus</name>
    <name type="common">Sea lamprey</name>
    <dbReference type="NCBI Taxonomy" id="7757"/>
    <lineage>
        <taxon>Eukaryota</taxon>
        <taxon>Metazoa</taxon>
        <taxon>Chordata</taxon>
        <taxon>Craniata</taxon>
        <taxon>Vertebrata</taxon>
        <taxon>Cyclostomata</taxon>
        <taxon>Hyperoartia</taxon>
        <taxon>Petromyzontiformes</taxon>
        <taxon>Petromyzontidae</taxon>
        <taxon>Petromyzon</taxon>
    </lineage>
</organism>
<dbReference type="KEGG" id="pmrn:116939442"/>
<keyword evidence="8" id="KW-1185">Reference proteome</keyword>
<comment type="similarity">
    <text evidence="2">Belongs to the Rab3-GAP regulatory subunit family.</text>
</comment>
<evidence type="ECO:0000256" key="5">
    <source>
        <dbReference type="SAM" id="MobiDB-lite"/>
    </source>
</evidence>
<dbReference type="InterPro" id="IPR029257">
    <property type="entry name" value="RAB3GAP2_C"/>
</dbReference>
<feature type="region of interest" description="Disordered" evidence="5">
    <location>
        <begin position="357"/>
        <end position="378"/>
    </location>
</feature>
<evidence type="ECO:0000256" key="3">
    <source>
        <dbReference type="ARBA" id="ARBA00022468"/>
    </source>
</evidence>
<evidence type="ECO:0000259" key="7">
    <source>
        <dbReference type="Pfam" id="PF14656"/>
    </source>
</evidence>
<name>A0AAJ7SRW3_PETMA</name>
<dbReference type="InterPro" id="IPR026059">
    <property type="entry name" value="Rab3GAP2"/>
</dbReference>
<dbReference type="CTD" id="25782"/>
<keyword evidence="4" id="KW-0963">Cytoplasm</keyword>
<keyword evidence="3" id="KW-0343">GTPase activation</keyword>
<sequence>MSCSLSEFCQFQDICSVRDHLFPHLKQETRKRATDASNEEKEVGWEDDNWGSWDLPETKEKEVLEEEATGKSQNDFWLQDCVVSLSPTNDLMVIAHEQKAVFLQPKWRANEKGKDEIKYSTLWSGALNLEDGEFISSAICIPLASQKRSSTGRPDWTCIIIGFTTGYVRFYTETGVLLLSQLLSEDPVLRLKCRTYETPRHAGVTEQQEELSILYPTALVTIDGFSLYQSLRACRNQVARATAAGSECIQPPPLAYKKWGLQEMESIVDHITVGVVTSCTFDQMKVASILGGYNATIKSSPPAMSQYVTVGSGPYAGFFYALEGSSHPLLSHVALAVASKLTSALINAASGWLGWKGKQEAETPQKQKPKVEPATPLPVRFGIPDSRRHGESITLSPCNTLAAVTDEFGRVIMLDLQRGVAIRMWKGYRDAEIGWIQVLEELHESESERPPAPAGAPPRPAAAPRSARVAQFVAIYAPRRGILEVWSTQQGPRVAAFNVGKNCRLLYPGYRIMGLNNVTSQGWLPHTYQVCLLDATAASVRTINVPFHLALSDKKSERAKDMHLLKRLSGLLKAKVISPDFQKEMAQLLIDVKYPALKKQGLEAVLSSRKLSVSSLLDVVGAFLENVQSQEPASMDEDLVQFCQSQHQLLQLYSTVSQLSRDQPGSPPIEVDETDLPVLLRMEEPVLSHTLALLDGYRQTVPPPAPKGVAPFPVDLFLECLEAGRDGVSVRKIDDDKSLALGNFLFWKCLCGEFSPDAVWQTLEAAGCRAQQLVSLLLTVWLNREFDVLADVTAVRNLHRCLTLITRMTGCVCVRACVCRAGGIDKTWDLHSVSPWWQLLRALCVGAQAVGASLLAVLAGRSVAIGTAKAIAGNAADAESPMKELTDSWEALSMDMEQWNLLLRQTEDCLLLNTLLHGQLDPHHRAVAVADGSQGQTSSTASVQKLLEGGRGAVADSVAKWVVRQGLPPDALGRACRHRRPRVNDDGDDGGGGSGGGDDDTREDGGGTWAEPPGSDVQSGAYASLSQIVAVLRAASERFPCSLEADALHAHCCWEYVVRWNKDPEESELLAMAARHLKSIRNAHIKLGISIMMWNTFIVKRLSAVAFLMEKVGKPPKERLCRRDVGLSDKSLCSFVDSCSQLLHTIMEADVERDEMELPGLEQEEAWLASEGPACLTELALEQPAVHYPLVQHHYLLCCVLHATLRFSLRAKPLSLFDARGRNTFFKDLSSLPLLPSGEMDPSLISVRQQFLLKLTSGVVSAMATPRLGGASGPSGEDGAVRVALGARAQDLPGQWPALAVEMALHLQVNEDVVKRHYACELYSAGLDPLAEEACLAVSDHEVFASQLLMLAGQRLSYALLHTQTKDGMELLSRLPPMLCTWLKAMDPSELRCTSVPMEATARLVTHVLDLLPERHGQYNLALQLVESVHALSR</sequence>
<dbReference type="InterPro" id="IPR032839">
    <property type="entry name" value="RAB3GAP_N"/>
</dbReference>
<dbReference type="GeneID" id="116939442"/>
<accession>A0AAJ7SRW3</accession>
<feature type="domain" description="Rab3-GAP regulatory subunit N-terminal" evidence="6">
    <location>
        <begin position="77"/>
        <end position="506"/>
    </location>
</feature>
<dbReference type="Proteomes" id="UP001318040">
    <property type="component" value="Chromosome 6"/>
</dbReference>
<feature type="domain" description="Rab3GAP regulatory subunit C-terminal" evidence="7">
    <location>
        <begin position="772"/>
        <end position="1413"/>
    </location>
</feature>
<feature type="compositionally biased region" description="Basic and acidic residues" evidence="5">
    <location>
        <begin position="357"/>
        <end position="371"/>
    </location>
</feature>
<evidence type="ECO:0000256" key="4">
    <source>
        <dbReference type="ARBA" id="ARBA00022490"/>
    </source>
</evidence>
<dbReference type="GO" id="GO:0005737">
    <property type="term" value="C:cytoplasm"/>
    <property type="evidence" value="ECO:0007669"/>
    <property type="project" value="UniProtKB-SubCell"/>
</dbReference>
<comment type="subcellular location">
    <subcellularLocation>
        <location evidence="1">Cytoplasm</location>
    </subcellularLocation>
</comment>
<dbReference type="Pfam" id="PF14656">
    <property type="entry name" value="RAB3GAP2_C"/>
    <property type="match status" value="1"/>
</dbReference>
<protein>
    <submittedName>
        <fullName evidence="9">Rab3 GTPase-activating protein non-catalytic subunit isoform X1</fullName>
    </submittedName>
</protein>
<reference evidence="9" key="1">
    <citation type="submission" date="2025-08" db="UniProtKB">
        <authorList>
            <consortium name="RefSeq"/>
        </authorList>
    </citation>
    <scope>IDENTIFICATION</scope>
    <source>
        <tissue evidence="9">Sperm</tissue>
    </source>
</reference>
<proteinExistence type="inferred from homology"/>
<evidence type="ECO:0000256" key="1">
    <source>
        <dbReference type="ARBA" id="ARBA00004496"/>
    </source>
</evidence>